<keyword evidence="13" id="KW-1185">Reference proteome</keyword>
<dbReference type="RefSeq" id="WP_078351161.1">
    <property type="nucleotide sequence ID" value="NZ_MBTF01000038.1"/>
</dbReference>
<evidence type="ECO:0000256" key="4">
    <source>
        <dbReference type="ARBA" id="ARBA00022475"/>
    </source>
</evidence>
<evidence type="ECO:0000256" key="2">
    <source>
        <dbReference type="ARBA" id="ARBA00010992"/>
    </source>
</evidence>
<evidence type="ECO:0000256" key="5">
    <source>
        <dbReference type="ARBA" id="ARBA00022597"/>
    </source>
</evidence>
<reference evidence="12 13" key="1">
    <citation type="submission" date="2016-07" db="EMBL/GenBank/DDBJ databases">
        <title>Genomic analysis of zinc-resistant bacterium Mucilaginibacter pedocola TBZ30.</title>
        <authorList>
            <person name="Huang J."/>
            <person name="Tang J."/>
        </authorList>
    </citation>
    <scope>NUCLEOTIDE SEQUENCE [LARGE SCALE GENOMIC DNA]</scope>
    <source>
        <strain evidence="12 13">TBZ30</strain>
    </source>
</reference>
<protein>
    <submittedName>
        <fullName evidence="12">MFS transporter</fullName>
    </submittedName>
</protein>
<feature type="transmembrane region" description="Helical" evidence="10">
    <location>
        <begin position="280"/>
        <end position="301"/>
    </location>
</feature>
<dbReference type="FunFam" id="1.20.1250.20:FF:000218">
    <property type="entry name" value="facilitated trehalose transporter Tret1"/>
    <property type="match status" value="1"/>
</dbReference>
<feature type="transmembrane region" description="Helical" evidence="10">
    <location>
        <begin position="42"/>
        <end position="64"/>
    </location>
</feature>
<dbReference type="PROSITE" id="PS50850">
    <property type="entry name" value="MFS"/>
    <property type="match status" value="1"/>
</dbReference>
<evidence type="ECO:0000256" key="6">
    <source>
        <dbReference type="ARBA" id="ARBA00022692"/>
    </source>
</evidence>
<dbReference type="Pfam" id="PF00083">
    <property type="entry name" value="Sugar_tr"/>
    <property type="match status" value="1"/>
</dbReference>
<keyword evidence="3 9" id="KW-0813">Transport</keyword>
<feature type="transmembrane region" description="Helical" evidence="10">
    <location>
        <begin position="133"/>
        <end position="151"/>
    </location>
</feature>
<evidence type="ECO:0000313" key="13">
    <source>
        <dbReference type="Proteomes" id="UP000189739"/>
    </source>
</evidence>
<comment type="subcellular location">
    <subcellularLocation>
        <location evidence="1">Cell membrane</location>
        <topology evidence="1">Multi-pass membrane protein</topology>
    </subcellularLocation>
</comment>
<dbReference type="SUPFAM" id="SSF103473">
    <property type="entry name" value="MFS general substrate transporter"/>
    <property type="match status" value="1"/>
</dbReference>
<feature type="transmembrane region" description="Helical" evidence="10">
    <location>
        <begin position="402"/>
        <end position="420"/>
    </location>
</feature>
<keyword evidence="4" id="KW-1003">Cell membrane</keyword>
<feature type="transmembrane region" description="Helical" evidence="10">
    <location>
        <begin position="76"/>
        <end position="94"/>
    </location>
</feature>
<feature type="transmembrane region" description="Helical" evidence="10">
    <location>
        <begin position="373"/>
        <end position="396"/>
    </location>
</feature>
<dbReference type="PROSITE" id="PS00216">
    <property type="entry name" value="SUGAR_TRANSPORT_1"/>
    <property type="match status" value="2"/>
</dbReference>
<dbReference type="InterPro" id="IPR005829">
    <property type="entry name" value="Sugar_transporter_CS"/>
</dbReference>
<dbReference type="InterPro" id="IPR020846">
    <property type="entry name" value="MFS_dom"/>
</dbReference>
<evidence type="ECO:0000256" key="7">
    <source>
        <dbReference type="ARBA" id="ARBA00022989"/>
    </source>
</evidence>
<feature type="transmembrane region" description="Helical" evidence="10">
    <location>
        <begin position="243"/>
        <end position="265"/>
    </location>
</feature>
<keyword evidence="8 10" id="KW-0472">Membrane</keyword>
<dbReference type="PRINTS" id="PR00171">
    <property type="entry name" value="SUGRTRNSPORT"/>
</dbReference>
<comment type="caution">
    <text evidence="12">The sequence shown here is derived from an EMBL/GenBank/DDBJ whole genome shotgun (WGS) entry which is preliminary data.</text>
</comment>
<name>A0A1S9P7C9_9SPHI</name>
<feature type="transmembrane region" description="Helical" evidence="10">
    <location>
        <begin position="340"/>
        <end position="361"/>
    </location>
</feature>
<feature type="transmembrane region" description="Helical" evidence="10">
    <location>
        <begin position="308"/>
        <end position="328"/>
    </location>
</feature>
<evidence type="ECO:0000313" key="12">
    <source>
        <dbReference type="EMBL" id="OOQ56747.1"/>
    </source>
</evidence>
<dbReference type="AlphaFoldDB" id="A0A1S9P7C9"/>
<dbReference type="InterPro" id="IPR005828">
    <property type="entry name" value="MFS_sugar_transport-like"/>
</dbReference>
<feature type="transmembrane region" description="Helical" evidence="10">
    <location>
        <begin position="7"/>
        <end position="30"/>
    </location>
</feature>
<evidence type="ECO:0000256" key="9">
    <source>
        <dbReference type="RuleBase" id="RU003346"/>
    </source>
</evidence>
<evidence type="ECO:0000256" key="10">
    <source>
        <dbReference type="SAM" id="Phobius"/>
    </source>
</evidence>
<proteinExistence type="inferred from homology"/>
<feature type="transmembrane region" description="Helical" evidence="10">
    <location>
        <begin position="100"/>
        <end position="121"/>
    </location>
</feature>
<dbReference type="OrthoDB" id="9783823at2"/>
<dbReference type="NCBIfam" id="TIGR00879">
    <property type="entry name" value="SP"/>
    <property type="match status" value="1"/>
</dbReference>
<dbReference type="InterPro" id="IPR050820">
    <property type="entry name" value="MFS_Sugar_Transporter"/>
</dbReference>
<dbReference type="EMBL" id="MBTF01000038">
    <property type="protein sequence ID" value="OOQ56747.1"/>
    <property type="molecule type" value="Genomic_DNA"/>
</dbReference>
<dbReference type="GO" id="GO:0005886">
    <property type="term" value="C:plasma membrane"/>
    <property type="evidence" value="ECO:0007669"/>
    <property type="project" value="UniProtKB-SubCell"/>
</dbReference>
<sequence length="441" mass="48542">MRKHSVLAWSMVVALGGFLFGFDTAVISGAEKSIQQFWHLSVFQHGLTISIALIGTVIGSLLGARPSDMFGRKNTLYFVAAAYLLSSVGTALAHDWYVFLIFRLLGGLGVGVSSVTAPIYISEVSPADRRGRLVGLFQFNVVLGILVSYLSNYLLSQVGEASWRWMLGVQAFPSLLFICLIYFIPESPRWLVLKKNETAKALEILRIINPLECEKELESIKNSALQQGASAASLFSGQYKTPLILAVLFAFFNQVSGINAIIYFAPRIFEMAGLGAHSSLLSTVGIGLVNFVFTLLGINIIDKVGRRILMLVGSFGLIASLFLVAITFHLGHLSGFSIPMYMMVFIAFFAFSQGAVIWVFISEIFPNQVRAKGQTLGSSTHWLMAAIIAFCFPYLAESLGGAITFSFFCIMMVCQLVFVWKFMPETKGRSLEQIETSFVMH</sequence>
<keyword evidence="7 10" id="KW-1133">Transmembrane helix</keyword>
<gene>
    <name evidence="12" type="ORF">BC343_17300</name>
</gene>
<dbReference type="PANTHER" id="PTHR48023:SF4">
    <property type="entry name" value="D-XYLOSE-PROTON SYMPORTER-LIKE 2"/>
    <property type="match status" value="1"/>
</dbReference>
<dbReference type="PANTHER" id="PTHR48023">
    <property type="entry name" value="D-XYLOSE-PROTON SYMPORTER-LIKE 2"/>
    <property type="match status" value="1"/>
</dbReference>
<keyword evidence="6 10" id="KW-0812">Transmembrane</keyword>
<evidence type="ECO:0000259" key="11">
    <source>
        <dbReference type="PROSITE" id="PS50850"/>
    </source>
</evidence>
<accession>A0A1S9P7C9</accession>
<keyword evidence="5" id="KW-0762">Sugar transport</keyword>
<dbReference type="GO" id="GO:0022857">
    <property type="term" value="F:transmembrane transporter activity"/>
    <property type="evidence" value="ECO:0007669"/>
    <property type="project" value="InterPro"/>
</dbReference>
<evidence type="ECO:0000256" key="1">
    <source>
        <dbReference type="ARBA" id="ARBA00004651"/>
    </source>
</evidence>
<organism evidence="12 13">
    <name type="scientific">Mucilaginibacter pedocola</name>
    <dbReference type="NCBI Taxonomy" id="1792845"/>
    <lineage>
        <taxon>Bacteria</taxon>
        <taxon>Pseudomonadati</taxon>
        <taxon>Bacteroidota</taxon>
        <taxon>Sphingobacteriia</taxon>
        <taxon>Sphingobacteriales</taxon>
        <taxon>Sphingobacteriaceae</taxon>
        <taxon>Mucilaginibacter</taxon>
    </lineage>
</organism>
<evidence type="ECO:0000256" key="8">
    <source>
        <dbReference type="ARBA" id="ARBA00023136"/>
    </source>
</evidence>
<dbReference type="InterPro" id="IPR036259">
    <property type="entry name" value="MFS_trans_sf"/>
</dbReference>
<feature type="transmembrane region" description="Helical" evidence="10">
    <location>
        <begin position="163"/>
        <end position="184"/>
    </location>
</feature>
<dbReference type="PROSITE" id="PS00217">
    <property type="entry name" value="SUGAR_TRANSPORT_2"/>
    <property type="match status" value="1"/>
</dbReference>
<dbReference type="STRING" id="1792845.BC343_17300"/>
<dbReference type="Gene3D" id="1.20.1250.20">
    <property type="entry name" value="MFS general substrate transporter like domains"/>
    <property type="match status" value="1"/>
</dbReference>
<dbReference type="InterPro" id="IPR003663">
    <property type="entry name" value="Sugar/inositol_transpt"/>
</dbReference>
<evidence type="ECO:0000256" key="3">
    <source>
        <dbReference type="ARBA" id="ARBA00022448"/>
    </source>
</evidence>
<feature type="domain" description="Major facilitator superfamily (MFS) profile" evidence="11">
    <location>
        <begin position="9"/>
        <end position="427"/>
    </location>
</feature>
<dbReference type="Proteomes" id="UP000189739">
    <property type="component" value="Unassembled WGS sequence"/>
</dbReference>
<comment type="similarity">
    <text evidence="2 9">Belongs to the major facilitator superfamily. Sugar transporter (TC 2.A.1.1) family.</text>
</comment>